<dbReference type="Pfam" id="PF01344">
    <property type="entry name" value="Kelch_1"/>
    <property type="match status" value="1"/>
</dbReference>
<dbReference type="EMBL" id="CAMXCT020003112">
    <property type="protein sequence ID" value="CAL1155892.1"/>
    <property type="molecule type" value="Genomic_DNA"/>
</dbReference>
<dbReference type="EMBL" id="CAMXCT030003112">
    <property type="protein sequence ID" value="CAL4789829.1"/>
    <property type="molecule type" value="Genomic_DNA"/>
</dbReference>
<reference evidence="1" key="1">
    <citation type="submission" date="2022-10" db="EMBL/GenBank/DDBJ databases">
        <authorList>
            <person name="Chen Y."/>
            <person name="Dougan E. K."/>
            <person name="Chan C."/>
            <person name="Rhodes N."/>
            <person name="Thang M."/>
        </authorList>
    </citation>
    <scope>NUCLEOTIDE SEQUENCE</scope>
</reference>
<dbReference type="Proteomes" id="UP001152797">
    <property type="component" value="Unassembled WGS sequence"/>
</dbReference>
<dbReference type="InterPro" id="IPR015915">
    <property type="entry name" value="Kelch-typ_b-propeller"/>
</dbReference>
<name>A0A9P1G9V3_9DINO</name>
<keyword evidence="3" id="KW-1185">Reference proteome</keyword>
<dbReference type="AlphaFoldDB" id="A0A9P1G9V3"/>
<dbReference type="EMBL" id="CAMXCT010003112">
    <property type="protein sequence ID" value="CAI4002517.1"/>
    <property type="molecule type" value="Genomic_DNA"/>
</dbReference>
<sequence>MGDVTLAYNPSMPEDGWRAVVADSADVKVGGSSCCTSWGCELIVASGRPTPFARQVAAFRFHKSASDPLWYHGAWRQLPELQYARVGGAMAVMDGLLYITGGVCESTGQFQDTAERLDSDGQEWRSSWTRNGIHLR</sequence>
<evidence type="ECO:0000313" key="2">
    <source>
        <dbReference type="EMBL" id="CAL4789829.1"/>
    </source>
</evidence>
<protein>
    <submittedName>
        <fullName evidence="2">PPM-type phosphatase domain-containing protein</fullName>
    </submittedName>
</protein>
<gene>
    <name evidence="1" type="ORF">C1SCF055_LOCUS28464</name>
</gene>
<dbReference type="SUPFAM" id="SSF117281">
    <property type="entry name" value="Kelch motif"/>
    <property type="match status" value="1"/>
</dbReference>
<organism evidence="1">
    <name type="scientific">Cladocopium goreaui</name>
    <dbReference type="NCBI Taxonomy" id="2562237"/>
    <lineage>
        <taxon>Eukaryota</taxon>
        <taxon>Sar</taxon>
        <taxon>Alveolata</taxon>
        <taxon>Dinophyceae</taxon>
        <taxon>Suessiales</taxon>
        <taxon>Symbiodiniaceae</taxon>
        <taxon>Cladocopium</taxon>
    </lineage>
</organism>
<evidence type="ECO:0000313" key="1">
    <source>
        <dbReference type="EMBL" id="CAI4002517.1"/>
    </source>
</evidence>
<comment type="caution">
    <text evidence="1">The sequence shown here is derived from an EMBL/GenBank/DDBJ whole genome shotgun (WGS) entry which is preliminary data.</text>
</comment>
<dbReference type="InterPro" id="IPR006652">
    <property type="entry name" value="Kelch_1"/>
</dbReference>
<dbReference type="Gene3D" id="2.120.10.80">
    <property type="entry name" value="Kelch-type beta propeller"/>
    <property type="match status" value="1"/>
</dbReference>
<evidence type="ECO:0000313" key="3">
    <source>
        <dbReference type="Proteomes" id="UP001152797"/>
    </source>
</evidence>
<proteinExistence type="predicted"/>
<dbReference type="OrthoDB" id="10437614at2759"/>
<accession>A0A9P1G9V3</accession>
<reference evidence="2 3" key="2">
    <citation type="submission" date="2024-05" db="EMBL/GenBank/DDBJ databases">
        <authorList>
            <person name="Chen Y."/>
            <person name="Shah S."/>
            <person name="Dougan E. K."/>
            <person name="Thang M."/>
            <person name="Chan C."/>
        </authorList>
    </citation>
    <scope>NUCLEOTIDE SEQUENCE [LARGE SCALE GENOMIC DNA]</scope>
</reference>